<accession>M3CY04</accession>
<dbReference type="GO" id="GO:0008270">
    <property type="term" value="F:zinc ion binding"/>
    <property type="evidence" value="ECO:0007669"/>
    <property type="project" value="InterPro"/>
</dbReference>
<evidence type="ECO:0000313" key="4">
    <source>
        <dbReference type="EMBL" id="EMF08932.1"/>
    </source>
</evidence>
<dbReference type="Pfam" id="PF00172">
    <property type="entry name" value="Zn_clus"/>
    <property type="match status" value="1"/>
</dbReference>
<dbReference type="Proteomes" id="UP000016931">
    <property type="component" value="Unassembled WGS sequence"/>
</dbReference>
<dbReference type="OrthoDB" id="3645157at2759"/>
<evidence type="ECO:0000256" key="2">
    <source>
        <dbReference type="SAM" id="MobiDB-lite"/>
    </source>
</evidence>
<keyword evidence="5" id="KW-1185">Reference proteome</keyword>
<reference evidence="4 5" key="1">
    <citation type="journal article" date="2012" name="PLoS Pathog.">
        <title>Diverse lifestyles and strategies of plant pathogenesis encoded in the genomes of eighteen Dothideomycetes fungi.</title>
        <authorList>
            <person name="Ohm R.A."/>
            <person name="Feau N."/>
            <person name="Henrissat B."/>
            <person name="Schoch C.L."/>
            <person name="Horwitz B.A."/>
            <person name="Barry K.W."/>
            <person name="Condon B.J."/>
            <person name="Copeland A.C."/>
            <person name="Dhillon B."/>
            <person name="Glaser F."/>
            <person name="Hesse C.N."/>
            <person name="Kosti I."/>
            <person name="LaButti K."/>
            <person name="Lindquist E.A."/>
            <person name="Lucas S."/>
            <person name="Salamov A.A."/>
            <person name="Bradshaw R.E."/>
            <person name="Ciuffetti L."/>
            <person name="Hamelin R.C."/>
            <person name="Kema G.H.J."/>
            <person name="Lawrence C."/>
            <person name="Scott J.A."/>
            <person name="Spatafora J.W."/>
            <person name="Turgeon B.G."/>
            <person name="de Wit P.J.G.M."/>
            <person name="Zhong S."/>
            <person name="Goodwin S.B."/>
            <person name="Grigoriev I.V."/>
        </authorList>
    </citation>
    <scope>NUCLEOTIDE SEQUENCE [LARGE SCALE GENOMIC DNA]</scope>
    <source>
        <strain evidence="4 5">SO2202</strain>
    </source>
</reference>
<dbReference type="PANTHER" id="PTHR47256">
    <property type="entry name" value="ZN(II)2CYS6 TRANSCRIPTION FACTOR (EUROFUNG)-RELATED"/>
    <property type="match status" value="1"/>
</dbReference>
<dbReference type="PROSITE" id="PS50048">
    <property type="entry name" value="ZN2_CY6_FUNGAL_2"/>
    <property type="match status" value="1"/>
</dbReference>
<dbReference type="PANTHER" id="PTHR47256:SF1">
    <property type="entry name" value="ZN(II)2CYS6 TRANSCRIPTION FACTOR (EUROFUNG)"/>
    <property type="match status" value="1"/>
</dbReference>
<name>M3CY04_SPHMS</name>
<dbReference type="STRING" id="692275.M3CY04"/>
<gene>
    <name evidence="4" type="ORF">SEPMUDRAFT_120828</name>
</gene>
<organism evidence="4 5">
    <name type="scientific">Sphaerulina musiva (strain SO2202)</name>
    <name type="common">Poplar stem canker fungus</name>
    <name type="synonym">Septoria musiva</name>
    <dbReference type="NCBI Taxonomy" id="692275"/>
    <lineage>
        <taxon>Eukaryota</taxon>
        <taxon>Fungi</taxon>
        <taxon>Dikarya</taxon>
        <taxon>Ascomycota</taxon>
        <taxon>Pezizomycotina</taxon>
        <taxon>Dothideomycetes</taxon>
        <taxon>Dothideomycetidae</taxon>
        <taxon>Mycosphaerellales</taxon>
        <taxon>Mycosphaerellaceae</taxon>
        <taxon>Sphaerulina</taxon>
    </lineage>
</organism>
<dbReference type="InterPro" id="IPR053187">
    <property type="entry name" value="Notoamide_regulator"/>
</dbReference>
<dbReference type="GO" id="GO:0000981">
    <property type="term" value="F:DNA-binding transcription factor activity, RNA polymerase II-specific"/>
    <property type="evidence" value="ECO:0007669"/>
    <property type="project" value="InterPro"/>
</dbReference>
<dbReference type="InterPro" id="IPR036864">
    <property type="entry name" value="Zn2-C6_fun-type_DNA-bd_sf"/>
</dbReference>
<evidence type="ECO:0000313" key="5">
    <source>
        <dbReference type="Proteomes" id="UP000016931"/>
    </source>
</evidence>
<dbReference type="RefSeq" id="XP_016757053.1">
    <property type="nucleotide sequence ID" value="XM_016901637.1"/>
</dbReference>
<dbReference type="EMBL" id="KB456270">
    <property type="protein sequence ID" value="EMF08932.1"/>
    <property type="molecule type" value="Genomic_DNA"/>
</dbReference>
<protein>
    <recommendedName>
        <fullName evidence="3">Zn(2)-C6 fungal-type domain-containing protein</fullName>
    </recommendedName>
</protein>
<feature type="region of interest" description="Disordered" evidence="2">
    <location>
        <begin position="114"/>
        <end position="167"/>
    </location>
</feature>
<feature type="compositionally biased region" description="Polar residues" evidence="2">
    <location>
        <begin position="114"/>
        <end position="134"/>
    </location>
</feature>
<dbReference type="SMART" id="SM00066">
    <property type="entry name" value="GAL4"/>
    <property type="match status" value="1"/>
</dbReference>
<dbReference type="HOGENOM" id="CLU_940631_0_0_1"/>
<sequence>MATKLKHNRTTPNVKAACEECRHRKTKCDGVRPVCSQCSKRARPCEYDAEPDEYRTATLKRKCKMFERQALAAEQLLSALRDLPPLEAAELFRRLRTGENIPAIISTIPRTQAQQAEQLMGSPSFSESYSSTGGADTVMEQPPPQPPQAQYRPPRSVPVQPPQVTTPGRSRLAIDFLVNGSDETRSDTIQAWSREANGHTGTNSATLSRNSSYPPITPTSLDQHRRSSAPMSNFAVPVMDMMPSATVTAHSAAAPEAAMEQLAVVAPCSSSDWDKYYTNVSTLFRSLGETSKGPRP</sequence>
<dbReference type="InterPro" id="IPR001138">
    <property type="entry name" value="Zn2Cys6_DnaBD"/>
</dbReference>
<feature type="region of interest" description="Disordered" evidence="2">
    <location>
        <begin position="197"/>
        <end position="228"/>
    </location>
</feature>
<evidence type="ECO:0000259" key="3">
    <source>
        <dbReference type="PROSITE" id="PS50048"/>
    </source>
</evidence>
<evidence type="ECO:0000256" key="1">
    <source>
        <dbReference type="ARBA" id="ARBA00023242"/>
    </source>
</evidence>
<dbReference type="SUPFAM" id="SSF57701">
    <property type="entry name" value="Zn2/Cys6 DNA-binding domain"/>
    <property type="match status" value="1"/>
</dbReference>
<dbReference type="PROSITE" id="PS00463">
    <property type="entry name" value="ZN2_CY6_FUNGAL_1"/>
    <property type="match status" value="1"/>
</dbReference>
<proteinExistence type="predicted"/>
<dbReference type="CDD" id="cd00067">
    <property type="entry name" value="GAL4"/>
    <property type="match status" value="1"/>
</dbReference>
<dbReference type="GeneID" id="27898774"/>
<dbReference type="AlphaFoldDB" id="M3CY04"/>
<keyword evidence="1" id="KW-0539">Nucleus</keyword>
<dbReference type="Gene3D" id="4.10.240.10">
    <property type="entry name" value="Zn(2)-C6 fungal-type DNA-binding domain"/>
    <property type="match status" value="1"/>
</dbReference>
<feature type="compositionally biased region" description="Polar residues" evidence="2">
    <location>
        <begin position="199"/>
        <end position="221"/>
    </location>
</feature>
<feature type="domain" description="Zn(2)-C6 fungal-type" evidence="3">
    <location>
        <begin position="17"/>
        <end position="47"/>
    </location>
</feature>
<dbReference type="OMA" id="EPDEYRT"/>